<evidence type="ECO:0000256" key="7">
    <source>
        <dbReference type="ARBA" id="ARBA00022692"/>
    </source>
</evidence>
<dbReference type="PRINTS" id="PR00344">
    <property type="entry name" value="BCTRLSENSOR"/>
</dbReference>
<evidence type="ECO:0000259" key="23">
    <source>
        <dbReference type="PROSITE" id="PS50894"/>
    </source>
</evidence>
<dbReference type="PROSITE" id="PS50894">
    <property type="entry name" value="HPT"/>
    <property type="match status" value="1"/>
</dbReference>
<dbReference type="GO" id="GO:0006355">
    <property type="term" value="P:regulation of DNA-templated transcription"/>
    <property type="evidence" value="ECO:0007669"/>
    <property type="project" value="InterPro"/>
</dbReference>
<dbReference type="SMART" id="SM00388">
    <property type="entry name" value="HisKA"/>
    <property type="match status" value="1"/>
</dbReference>
<evidence type="ECO:0000256" key="17">
    <source>
        <dbReference type="PROSITE-ProRule" id="PRU00169"/>
    </source>
</evidence>
<dbReference type="InterPro" id="IPR003661">
    <property type="entry name" value="HisK_dim/P_dom"/>
</dbReference>
<dbReference type="Pfam" id="PF13426">
    <property type="entry name" value="PAS_9"/>
    <property type="match status" value="1"/>
</dbReference>
<accession>H1FWW9</accession>
<dbReference type="Pfam" id="PF01627">
    <property type="entry name" value="Hpt"/>
    <property type="match status" value="1"/>
</dbReference>
<dbReference type="GO" id="GO:0005524">
    <property type="term" value="F:ATP binding"/>
    <property type="evidence" value="ECO:0007669"/>
    <property type="project" value="UniProtKB-KW"/>
</dbReference>
<evidence type="ECO:0000313" key="24">
    <source>
        <dbReference type="EMBL" id="EHP30545.1"/>
    </source>
</evidence>
<dbReference type="Gene3D" id="3.30.565.10">
    <property type="entry name" value="Histidine kinase-like ATPase, C-terminal domain"/>
    <property type="match status" value="1"/>
</dbReference>
<dbReference type="CDD" id="cd00130">
    <property type="entry name" value="PAS"/>
    <property type="match status" value="2"/>
</dbReference>
<keyword evidence="12" id="KW-0902">Two-component regulatory system</keyword>
<dbReference type="InterPro" id="IPR000014">
    <property type="entry name" value="PAS"/>
</dbReference>
<evidence type="ECO:0000256" key="18">
    <source>
        <dbReference type="SAM" id="Phobius"/>
    </source>
</evidence>
<dbReference type="GO" id="GO:0005886">
    <property type="term" value="C:plasma membrane"/>
    <property type="evidence" value="ECO:0007669"/>
    <property type="project" value="UniProtKB-SubCell"/>
</dbReference>
<feature type="modified residue" description="Phosphohistidine" evidence="16">
    <location>
        <position position="1027"/>
    </location>
</feature>
<dbReference type="PATRIC" id="fig|929558.5.peg.2013"/>
<evidence type="ECO:0000256" key="1">
    <source>
        <dbReference type="ARBA" id="ARBA00000085"/>
    </source>
</evidence>
<dbReference type="InterPro" id="IPR001610">
    <property type="entry name" value="PAC"/>
</dbReference>
<evidence type="ECO:0000256" key="11">
    <source>
        <dbReference type="ARBA" id="ARBA00022989"/>
    </source>
</evidence>
<dbReference type="eggNOG" id="COG5002">
    <property type="taxonomic scope" value="Bacteria"/>
</dbReference>
<dbReference type="Pfam" id="PF00989">
    <property type="entry name" value="PAS"/>
    <property type="match status" value="1"/>
</dbReference>
<dbReference type="Proteomes" id="UP000006431">
    <property type="component" value="Unassembled WGS sequence"/>
</dbReference>
<comment type="caution">
    <text evidence="24">The sequence shown here is derived from an EMBL/GenBank/DDBJ whole genome shotgun (WGS) entry which is preliminary data.</text>
</comment>
<evidence type="ECO:0000256" key="12">
    <source>
        <dbReference type="ARBA" id="ARBA00023012"/>
    </source>
</evidence>
<feature type="transmembrane region" description="Helical" evidence="18">
    <location>
        <begin position="159"/>
        <end position="180"/>
    </location>
</feature>
<evidence type="ECO:0000256" key="6">
    <source>
        <dbReference type="ARBA" id="ARBA00022679"/>
    </source>
</evidence>
<feature type="domain" description="HPt" evidence="23">
    <location>
        <begin position="988"/>
        <end position="1081"/>
    </location>
</feature>
<dbReference type="InterPro" id="IPR045812">
    <property type="entry name" value="DAHL"/>
</dbReference>
<keyword evidence="13 18" id="KW-0472">Membrane</keyword>
<evidence type="ECO:0000313" key="25">
    <source>
        <dbReference type="Proteomes" id="UP000006431"/>
    </source>
</evidence>
<dbReference type="InterPro" id="IPR008207">
    <property type="entry name" value="Sig_transdc_His_kin_Hpt_dom"/>
</dbReference>
<dbReference type="NCBIfam" id="TIGR00229">
    <property type="entry name" value="sensory_box"/>
    <property type="match status" value="2"/>
</dbReference>
<evidence type="ECO:0000256" key="14">
    <source>
        <dbReference type="ARBA" id="ARBA00064003"/>
    </source>
</evidence>
<evidence type="ECO:0000259" key="19">
    <source>
        <dbReference type="PROSITE" id="PS50109"/>
    </source>
</evidence>
<evidence type="ECO:0000256" key="8">
    <source>
        <dbReference type="ARBA" id="ARBA00022741"/>
    </source>
</evidence>
<keyword evidence="8" id="KW-0547">Nucleotide-binding</keyword>
<keyword evidence="5 17" id="KW-0597">Phosphoprotein</keyword>
<dbReference type="InterPro" id="IPR004358">
    <property type="entry name" value="Sig_transdc_His_kin-like_C"/>
</dbReference>
<dbReference type="PANTHER" id="PTHR45339">
    <property type="entry name" value="HYBRID SIGNAL TRANSDUCTION HISTIDINE KINASE J"/>
    <property type="match status" value="1"/>
</dbReference>
<dbReference type="CDD" id="cd16922">
    <property type="entry name" value="HATPase_EvgS-ArcB-TorS-like"/>
    <property type="match status" value="1"/>
</dbReference>
<dbReference type="AlphaFoldDB" id="H1FWW9"/>
<dbReference type="CDD" id="cd17546">
    <property type="entry name" value="REC_hyHK_CKI1_RcsC-like"/>
    <property type="match status" value="1"/>
</dbReference>
<evidence type="ECO:0000256" key="9">
    <source>
        <dbReference type="ARBA" id="ARBA00022777"/>
    </source>
</evidence>
<dbReference type="SUPFAM" id="SSF47384">
    <property type="entry name" value="Homodimeric domain of signal transducing histidine kinase"/>
    <property type="match status" value="1"/>
</dbReference>
<evidence type="ECO:0000259" key="20">
    <source>
        <dbReference type="PROSITE" id="PS50110"/>
    </source>
</evidence>
<evidence type="ECO:0000256" key="13">
    <source>
        <dbReference type="ARBA" id="ARBA00023136"/>
    </source>
</evidence>
<evidence type="ECO:0000256" key="3">
    <source>
        <dbReference type="ARBA" id="ARBA00012438"/>
    </source>
</evidence>
<feature type="domain" description="PAS" evidence="21">
    <location>
        <begin position="320"/>
        <end position="372"/>
    </location>
</feature>
<comment type="catalytic activity">
    <reaction evidence="1">
        <text>ATP + protein L-histidine = ADP + protein N-phospho-L-histidine.</text>
        <dbReference type="EC" id="2.7.13.3"/>
    </reaction>
</comment>
<dbReference type="PROSITE" id="PS50109">
    <property type="entry name" value="HIS_KIN"/>
    <property type="match status" value="1"/>
</dbReference>
<dbReference type="SMART" id="SM00091">
    <property type="entry name" value="PAS"/>
    <property type="match status" value="2"/>
</dbReference>
<dbReference type="FunFam" id="1.10.287.130:FF:000002">
    <property type="entry name" value="Two-component osmosensing histidine kinase"/>
    <property type="match status" value="1"/>
</dbReference>
<dbReference type="SUPFAM" id="SSF47226">
    <property type="entry name" value="Histidine-containing phosphotransfer domain, HPT domain"/>
    <property type="match status" value="1"/>
</dbReference>
<dbReference type="SMART" id="SM00387">
    <property type="entry name" value="HATPase_c"/>
    <property type="match status" value="1"/>
</dbReference>
<feature type="domain" description="PAS" evidence="21">
    <location>
        <begin position="209"/>
        <end position="252"/>
    </location>
</feature>
<keyword evidence="6" id="KW-0808">Transferase</keyword>
<dbReference type="InterPro" id="IPR000700">
    <property type="entry name" value="PAS-assoc_C"/>
</dbReference>
<evidence type="ECO:0000256" key="15">
    <source>
        <dbReference type="ARBA" id="ARBA00068150"/>
    </source>
</evidence>
<feature type="domain" description="PAC" evidence="22">
    <location>
        <begin position="267"/>
        <end position="319"/>
    </location>
</feature>
<dbReference type="FunFam" id="3.30.565.10:FF:000010">
    <property type="entry name" value="Sensor histidine kinase RcsC"/>
    <property type="match status" value="1"/>
</dbReference>
<dbReference type="SUPFAM" id="SSF55874">
    <property type="entry name" value="ATPase domain of HSP90 chaperone/DNA topoisomerase II/histidine kinase"/>
    <property type="match status" value="1"/>
</dbReference>
<dbReference type="PROSITE" id="PS50110">
    <property type="entry name" value="RESPONSE_REGULATORY"/>
    <property type="match status" value="1"/>
</dbReference>
<dbReference type="InterPro" id="IPR001789">
    <property type="entry name" value="Sig_transdc_resp-reg_receiver"/>
</dbReference>
<keyword evidence="11 18" id="KW-1133">Transmembrane helix</keyword>
<dbReference type="EC" id="2.7.13.3" evidence="3"/>
<evidence type="ECO:0000256" key="4">
    <source>
        <dbReference type="ARBA" id="ARBA00022475"/>
    </source>
</evidence>
<evidence type="ECO:0000256" key="2">
    <source>
        <dbReference type="ARBA" id="ARBA00004651"/>
    </source>
</evidence>
<dbReference type="Gene3D" id="3.40.50.2300">
    <property type="match status" value="1"/>
</dbReference>
<evidence type="ECO:0000256" key="10">
    <source>
        <dbReference type="ARBA" id="ARBA00022840"/>
    </source>
</evidence>
<organism evidence="24 25">
    <name type="scientific">Sulfurimonas gotlandica (strain DSM 19862 / JCM 16533 / GD1)</name>
    <dbReference type="NCBI Taxonomy" id="929558"/>
    <lineage>
        <taxon>Bacteria</taxon>
        <taxon>Pseudomonadati</taxon>
        <taxon>Campylobacterota</taxon>
        <taxon>Epsilonproteobacteria</taxon>
        <taxon>Campylobacterales</taxon>
        <taxon>Sulfurimonadaceae</taxon>
        <taxon>Sulfurimonas</taxon>
    </lineage>
</organism>
<evidence type="ECO:0000256" key="16">
    <source>
        <dbReference type="PROSITE-ProRule" id="PRU00110"/>
    </source>
</evidence>
<evidence type="ECO:0000259" key="21">
    <source>
        <dbReference type="PROSITE" id="PS50112"/>
    </source>
</evidence>
<sequence length="1084" mass="123848">MTGHTLKNETDNLLIKLKKKENSTNDLKSHIAVYKNFIYSYPKATSLLKTSLKNKHHDTYEVINELFNKLMLHSFISVSNHNKDIENLIKKLEATKNLSDIDSKKLSHLIQHSKKIYYFMNEINKLEEKAHPIDFDKDLFILRDSYNIYFNGVSERAKLYQIILLIVGLLMFVWVMYSIIRIRLSEAEKENALNELHFQKFALDEHAIVSITDAKGKILYINDKFCEISQFQRGELIGKNHRVIKSNEHPDSLFKEMWETISSGSVWHGEIKNRKKDGSFYWVKSTIVPFVDDSGKPFQYISIRTDTTKQKELEERFQDQANFLNSITDNITEGLMVIDDTGNLIYSNKSASTLLEQRDDELLDSNFYSDVLVENENITLSKFDSLMKKSGVLHSDDVLFKTKNGKNIDIEMSAVSVLRHNKKSLIVVFKDISDRKILQDSLIEAKLIAEEASKTKSNFLANMSHELRTPLNGIIGMSYIALNQDTDPRIKNYLDKIHTSGNILLKIINDILDFSKIEAGKLDVESIEFNLDDMLKKLSDFIHLKAYEKDLELVIFKDQNTPTSVIGDPLRINQILLNLLSNSIKFTDHGEIEISVEALILDAADSKLVFTIRDTGVGMTKEELDRIFNSFSQADSTIARRYGGTGLGLTITKQLIELMDGNISVESEKGVGTTFKVELPLHTSKRDIVVKQYSEKLQNIHCYLFKLNSVFERQINKILTSMNIKSTSADSFDLIPKNIDEDNTSILITEYNDSVDVWIKGVSEKLPVLIYYTPHDDIHVSYLQHTGKVQPVSKPLNSSVFYDSIMMLLFETEKTQLQKEKVSYENISAKVLLAEDNEINQMVAIEFLESFNCDVDVVNNGKEAVEKLTTDKYDIVFMDIQMPEMDGLSATKMIREKLKLDIPIVAMTANAMKQDVEASLAVGMNAHISKPIDPNEIKKNLQKFVKKSIVVTSQHELNTLEEIDDSQDEDEQSVAMLLKISQSELGVSDTVMEKFVNKFMSTLDNSISELQKGINDSDYDKIQKAAHKLRGAALNLRITPLIEATQEMEHNAKEENTIDYAIHLDKIVNFKNSYKEYLKSKEEQ</sequence>
<dbReference type="EMBL" id="AFRZ01000001">
    <property type="protein sequence ID" value="EHP30545.1"/>
    <property type="molecule type" value="Genomic_DNA"/>
</dbReference>
<gene>
    <name evidence="24" type="ORF">SMGD1_2022</name>
</gene>
<dbReference type="SUPFAM" id="SSF52172">
    <property type="entry name" value="CheY-like"/>
    <property type="match status" value="1"/>
</dbReference>
<dbReference type="InterPro" id="IPR036641">
    <property type="entry name" value="HPT_dom_sf"/>
</dbReference>
<comment type="subcellular location">
    <subcellularLocation>
        <location evidence="2">Cell membrane</location>
        <topology evidence="2">Multi-pass membrane protein</topology>
    </subcellularLocation>
</comment>
<evidence type="ECO:0000259" key="22">
    <source>
        <dbReference type="PROSITE" id="PS50113"/>
    </source>
</evidence>
<dbReference type="HOGENOM" id="CLU_000445_114_15_7"/>
<dbReference type="GO" id="GO:0000155">
    <property type="term" value="F:phosphorelay sensor kinase activity"/>
    <property type="evidence" value="ECO:0007669"/>
    <property type="project" value="InterPro"/>
</dbReference>
<dbReference type="CDD" id="cd00082">
    <property type="entry name" value="HisKA"/>
    <property type="match status" value="1"/>
</dbReference>
<dbReference type="eggNOG" id="COG2205">
    <property type="taxonomic scope" value="Bacteria"/>
</dbReference>
<dbReference type="PROSITE" id="PS50113">
    <property type="entry name" value="PAC"/>
    <property type="match status" value="1"/>
</dbReference>
<dbReference type="InterPro" id="IPR003594">
    <property type="entry name" value="HATPase_dom"/>
</dbReference>
<dbReference type="Pfam" id="PF02518">
    <property type="entry name" value="HATPase_c"/>
    <property type="match status" value="1"/>
</dbReference>
<keyword evidence="9 24" id="KW-0418">Kinase</keyword>
<keyword evidence="25" id="KW-1185">Reference proteome</keyword>
<dbReference type="Pfam" id="PF00512">
    <property type="entry name" value="HisKA"/>
    <property type="match status" value="1"/>
</dbReference>
<dbReference type="Pfam" id="PF00072">
    <property type="entry name" value="Response_reg"/>
    <property type="match status" value="1"/>
</dbReference>
<dbReference type="PROSITE" id="PS50112">
    <property type="entry name" value="PAS"/>
    <property type="match status" value="2"/>
</dbReference>
<dbReference type="InterPro" id="IPR035965">
    <property type="entry name" value="PAS-like_dom_sf"/>
</dbReference>
<dbReference type="InterPro" id="IPR036890">
    <property type="entry name" value="HATPase_C_sf"/>
</dbReference>
<dbReference type="Pfam" id="PF19443">
    <property type="entry name" value="DAHL"/>
    <property type="match status" value="1"/>
</dbReference>
<dbReference type="Gene3D" id="1.20.120.160">
    <property type="entry name" value="HPT domain"/>
    <property type="match status" value="1"/>
</dbReference>
<feature type="domain" description="Response regulatory" evidence="20">
    <location>
        <begin position="830"/>
        <end position="945"/>
    </location>
</feature>
<keyword evidence="4" id="KW-1003">Cell membrane</keyword>
<dbReference type="InterPro" id="IPR011006">
    <property type="entry name" value="CheY-like_superfamily"/>
</dbReference>
<dbReference type="InterPro" id="IPR013767">
    <property type="entry name" value="PAS_fold"/>
</dbReference>
<dbReference type="SMART" id="SM00086">
    <property type="entry name" value="PAC"/>
    <property type="match status" value="2"/>
</dbReference>
<dbReference type="SMART" id="SM00448">
    <property type="entry name" value="REC"/>
    <property type="match status" value="1"/>
</dbReference>
<protein>
    <recommendedName>
        <fullName evidence="15">Sensory/regulatory protein RpfC</fullName>
        <ecNumber evidence="3">2.7.13.3</ecNumber>
    </recommendedName>
</protein>
<dbReference type="CDD" id="cd00088">
    <property type="entry name" value="HPT"/>
    <property type="match status" value="1"/>
</dbReference>
<feature type="domain" description="Histidine kinase" evidence="19">
    <location>
        <begin position="462"/>
        <end position="683"/>
    </location>
</feature>
<reference evidence="24 25" key="1">
    <citation type="journal article" date="2012" name="Proc. Natl. Acad. Sci. U.S.A.">
        <title>Genome and physiology of a model Epsilonproteobacterium responsible for sulfide detoxification in marine oxygen depletion zones.</title>
        <authorList>
            <person name="Grote J."/>
            <person name="Schott T."/>
            <person name="Bruckner C.G."/>
            <person name="Glockner F.O."/>
            <person name="Jost G."/>
            <person name="Teeling H."/>
            <person name="Labrenz M."/>
            <person name="Jurgens K."/>
        </authorList>
    </citation>
    <scope>NUCLEOTIDE SEQUENCE [LARGE SCALE GENOMIC DNA]</scope>
    <source>
        <strain evidence="24 25">GD1</strain>
    </source>
</reference>
<dbReference type="Gene3D" id="1.10.287.130">
    <property type="match status" value="1"/>
</dbReference>
<proteinExistence type="predicted"/>
<name>H1FWW9_SULGG</name>
<keyword evidence="10" id="KW-0067">ATP-binding</keyword>
<dbReference type="SUPFAM" id="SSF55785">
    <property type="entry name" value="PYP-like sensor domain (PAS domain)"/>
    <property type="match status" value="2"/>
</dbReference>
<evidence type="ECO:0000256" key="5">
    <source>
        <dbReference type="ARBA" id="ARBA00022553"/>
    </source>
</evidence>
<dbReference type="InterPro" id="IPR036097">
    <property type="entry name" value="HisK_dim/P_sf"/>
</dbReference>
<feature type="modified residue" description="4-aspartylphosphate" evidence="17">
    <location>
        <position position="879"/>
    </location>
</feature>
<dbReference type="Gene3D" id="3.30.450.20">
    <property type="entry name" value="PAS domain"/>
    <property type="match status" value="2"/>
</dbReference>
<comment type="subunit">
    <text evidence="14">At low DSF concentrations, interacts with RpfF.</text>
</comment>
<dbReference type="STRING" id="929558.SMGD1_2022"/>
<keyword evidence="7 18" id="KW-0812">Transmembrane</keyword>
<dbReference type="PANTHER" id="PTHR45339:SF1">
    <property type="entry name" value="HYBRID SIGNAL TRANSDUCTION HISTIDINE KINASE J"/>
    <property type="match status" value="1"/>
</dbReference>
<dbReference type="InterPro" id="IPR005467">
    <property type="entry name" value="His_kinase_dom"/>
</dbReference>